<dbReference type="KEGG" id="lvs:LOKVESSMR4R_01813"/>
<evidence type="ECO:0000313" key="1">
    <source>
        <dbReference type="EMBL" id="ARU01126.1"/>
    </source>
</evidence>
<name>A0A1Y0EBZ2_9RHOB</name>
<dbReference type="Proteomes" id="UP000195273">
    <property type="component" value="Chromosome"/>
</dbReference>
<protein>
    <submittedName>
        <fullName evidence="1">Uncharacterized protein</fullName>
    </submittedName>
</protein>
<keyword evidence="2" id="KW-1185">Reference proteome</keyword>
<dbReference type="EMBL" id="CP021431">
    <property type="protein sequence ID" value="ARU01126.1"/>
    <property type="molecule type" value="Genomic_DNA"/>
</dbReference>
<accession>A0A1Y0EBZ2</accession>
<evidence type="ECO:0000313" key="2">
    <source>
        <dbReference type="Proteomes" id="UP000195273"/>
    </source>
</evidence>
<dbReference type="STRING" id="1122181.GCA_000382265_02490"/>
<dbReference type="RefSeq" id="WP_087207684.1">
    <property type="nucleotide sequence ID" value="NZ_CP021431.1"/>
</dbReference>
<sequence>MMRWMFFIPVAGLVVVAGIIGYRMGQVPGETEIITRYAATYVAMAGDGAAPTDCAATIHPDPAIRMVINCANPSGLTTTFYVGPRGEALPPPQGPAT</sequence>
<organism evidence="1 2">
    <name type="scientific">Yoonia vestfoldensis</name>
    <dbReference type="NCBI Taxonomy" id="245188"/>
    <lineage>
        <taxon>Bacteria</taxon>
        <taxon>Pseudomonadati</taxon>
        <taxon>Pseudomonadota</taxon>
        <taxon>Alphaproteobacteria</taxon>
        <taxon>Rhodobacterales</taxon>
        <taxon>Paracoccaceae</taxon>
        <taxon>Yoonia</taxon>
    </lineage>
</organism>
<proteinExistence type="predicted"/>
<reference evidence="1 2" key="1">
    <citation type="submission" date="2017-05" db="EMBL/GenBank/DDBJ databases">
        <title>Genome Sequence of Loktanella vestfoldensis Strain SMR4r Isolated from a Culture of the Diatom Skeletonema marinoi.</title>
        <authorList>
            <person name="Topel M."/>
            <person name="Pinder M.I.M."/>
            <person name="Johansson O.N."/>
            <person name="Kourtchenko O."/>
            <person name="Godhe A."/>
            <person name="Clarke A.K."/>
        </authorList>
    </citation>
    <scope>NUCLEOTIDE SEQUENCE [LARGE SCALE GENOMIC DNA]</scope>
    <source>
        <strain evidence="1 2">SMR4r</strain>
    </source>
</reference>
<dbReference type="AlphaFoldDB" id="A0A1Y0EBZ2"/>
<gene>
    <name evidence="1" type="ORF">LOKVESSMR4R_01813</name>
</gene>
<dbReference type="OrthoDB" id="7862371at2"/>